<evidence type="ECO:0000313" key="2">
    <source>
        <dbReference type="Proteomes" id="UP000050437"/>
    </source>
</evidence>
<accession>A0A0P7DNB3</accession>
<evidence type="ECO:0000313" key="1">
    <source>
        <dbReference type="EMBL" id="KPM67110.1"/>
    </source>
</evidence>
<organism evidence="1 2">
    <name type="scientific">Pseudomonas putida</name>
    <name type="common">Arthrobacter siderocapsulatus</name>
    <dbReference type="NCBI Taxonomy" id="303"/>
    <lineage>
        <taxon>Bacteria</taxon>
        <taxon>Pseudomonadati</taxon>
        <taxon>Pseudomonadota</taxon>
        <taxon>Gammaproteobacteria</taxon>
        <taxon>Pseudomonadales</taxon>
        <taxon>Pseudomonadaceae</taxon>
        <taxon>Pseudomonas</taxon>
    </lineage>
</organism>
<comment type="caution">
    <text evidence="1">The sequence shown here is derived from an EMBL/GenBank/DDBJ whole genome shotgun (WGS) entry which is preliminary data.</text>
</comment>
<reference evidence="1 2" key="1">
    <citation type="submission" date="2015-10" db="EMBL/GenBank/DDBJ databases">
        <title>Pseudomonas putida clinical strains.</title>
        <authorList>
            <person name="Molina L."/>
            <person name="Udaondo Z."/>
        </authorList>
    </citation>
    <scope>NUCLEOTIDE SEQUENCE [LARGE SCALE GENOMIC DNA]</scope>
    <source>
        <strain evidence="1 2">HB13667</strain>
    </source>
</reference>
<dbReference type="AlphaFoldDB" id="A0A0P7DNB3"/>
<proteinExistence type="predicted"/>
<name>A0A0P7DNB3_PSEPU</name>
<sequence length="68" mass="7525">MKLLALDALLHCSNFDNQATAFAGRHRIKITLHFGESSLQSLNQLFVALGHFPLPEPGEPPWNTLVAE</sequence>
<gene>
    <name evidence="1" type="ORF">HB13667_07770</name>
</gene>
<dbReference type="EMBL" id="LKKS01000045">
    <property type="protein sequence ID" value="KPM67110.1"/>
    <property type="molecule type" value="Genomic_DNA"/>
</dbReference>
<protein>
    <submittedName>
        <fullName evidence="1">Uncharacterized protein</fullName>
    </submittedName>
</protein>
<dbReference type="Proteomes" id="UP000050437">
    <property type="component" value="Unassembled WGS sequence"/>
</dbReference>